<dbReference type="InterPro" id="IPR012338">
    <property type="entry name" value="Beta-lactam/transpept-like"/>
</dbReference>
<feature type="region of interest" description="Disordered" evidence="4">
    <location>
        <begin position="789"/>
        <end position="810"/>
    </location>
</feature>
<dbReference type="InterPro" id="IPR036138">
    <property type="entry name" value="PBP_dimer_sf"/>
</dbReference>
<dbReference type="CDD" id="cd06576">
    <property type="entry name" value="PASTA_Pbp2x-like_1"/>
    <property type="match status" value="1"/>
</dbReference>
<protein>
    <submittedName>
        <fullName evidence="7">PASTA domain-containing protein</fullName>
    </submittedName>
</protein>
<dbReference type="PANTHER" id="PTHR30627:SF1">
    <property type="entry name" value="PEPTIDOGLYCAN D,D-TRANSPEPTIDASE FTSI"/>
    <property type="match status" value="1"/>
</dbReference>
<keyword evidence="8" id="KW-1185">Reference proteome</keyword>
<evidence type="ECO:0000256" key="4">
    <source>
        <dbReference type="SAM" id="MobiDB-lite"/>
    </source>
</evidence>
<dbReference type="Gene3D" id="3.30.10.20">
    <property type="match status" value="2"/>
</dbReference>
<dbReference type="Proteomes" id="UP000260649">
    <property type="component" value="Unassembled WGS sequence"/>
</dbReference>
<evidence type="ECO:0000259" key="6">
    <source>
        <dbReference type="PROSITE" id="PS51178"/>
    </source>
</evidence>
<dbReference type="Pfam" id="PF03717">
    <property type="entry name" value="PBP_dimer"/>
    <property type="match status" value="1"/>
</dbReference>
<feature type="domain" description="PASTA" evidence="6">
    <location>
        <begin position="664"/>
        <end position="724"/>
    </location>
</feature>
<keyword evidence="5" id="KW-1133">Transmembrane helix</keyword>
<accession>A0A3E2B198</accession>
<proteinExistence type="inferred from homology"/>
<dbReference type="InterPro" id="IPR001460">
    <property type="entry name" value="PCN-bd_Tpept"/>
</dbReference>
<reference evidence="7 8" key="1">
    <citation type="submission" date="2018-07" db="EMBL/GenBank/DDBJ databases">
        <title>GABA Modulating Bacteria of the Human Gut Microbiota.</title>
        <authorList>
            <person name="Strandwitz P."/>
            <person name="Kim K.H."/>
            <person name="Terekhova D."/>
            <person name="Liu J.K."/>
            <person name="Sharma A."/>
            <person name="Levering J."/>
            <person name="Mcdonald D."/>
            <person name="Dietrich D."/>
            <person name="Ramadhar T.R."/>
            <person name="Lekbua A."/>
            <person name="Mroue N."/>
            <person name="Liston C."/>
            <person name="Stewart E.J."/>
            <person name="Dubin M.J."/>
            <person name="Zengler K."/>
            <person name="Knight R."/>
            <person name="Gilbert J.A."/>
            <person name="Clardy J."/>
            <person name="Lewis K."/>
        </authorList>
    </citation>
    <scope>NUCLEOTIDE SEQUENCE [LARGE SCALE GENOMIC DNA]</scope>
    <source>
        <strain evidence="7 8">KLE1738</strain>
    </source>
</reference>
<sequence>MALRRKTTNQGGPSHSWRRLEGKGMQRILVLSGIFGVLTFGILFCKLWQLQVVQHEKLENKAITQQTREISSTANRGTIYDANGDILAISGSVQNVILSPRDVLATVKVDEKDEFGNARSKTAIEAEKETKVQATYDLIADEMSEILGLDREDVMARLKKTKSAYEVLAEKVEDDVADQIRAFIDENDLEGCLYLTADSKRYYPYSTMASQVIGFVNKANEGAYGLEALYNLDLAGQDGKIITAKNASGTEMPSAYSSYTDAVDGYNVHTTIDATIQMYAEKTLEEGIQKFDVTNGGFCLVMEPDTGAVLAMASSPDYDLNDPNSIVDATQAAKLEELKNDPTVSEEEYAKALSDAQLQQWANKNMRLSYEPGSTFKPVVVAAALEEGVIDDNSTFYCRGAVTIDNWTIRCSARSGHGSQSLRKAVMNSCNPALIDIGKKLGAEKFYEYWENFGFTSKTGIELPSEEKSTFWDKELFVSPSGVTQLATASFGQRFTTTPIHLITALSAVINGGHLLEPYLVQSVTDAEGNVVSYHEPKEVRQVISQETSDLVRSYMESVVNDPGGTGKNAKVEGYHIGGKTGSSQTLDSKDHIIVSFLGFAPADDPEVIVLLGYDWPQPAAPGENTTADGIYISGGNMAAPMAGELIANILDYLGYEKSGSDVNANGVTIPHLVGKTPEEARTALNNLGLNVRLSGEGAVVTDQMPTAGSSVPKGSSTVLYLGEEKPETTVEMPDLSGMTYDEAKAALEKVGLYLEATGTGESGKVFSQSVNAGTVLDVGTAVEVKFTDDTAPDNGVTTGGGWAPKEEEE</sequence>
<comment type="subcellular location">
    <subcellularLocation>
        <location evidence="1">Membrane</location>
    </subcellularLocation>
</comment>
<dbReference type="InterPro" id="IPR005543">
    <property type="entry name" value="PASTA_dom"/>
</dbReference>
<dbReference type="SUPFAM" id="SSF56601">
    <property type="entry name" value="beta-lactamase/transpeptidase-like"/>
    <property type="match status" value="1"/>
</dbReference>
<dbReference type="Gene3D" id="3.40.710.10">
    <property type="entry name" value="DD-peptidase/beta-lactamase superfamily"/>
    <property type="match status" value="1"/>
</dbReference>
<comment type="similarity">
    <text evidence="2">Belongs to the transpeptidase family.</text>
</comment>
<dbReference type="InterPro" id="IPR005311">
    <property type="entry name" value="PBP_dimer"/>
</dbReference>
<dbReference type="Gene3D" id="3.90.1310.10">
    <property type="entry name" value="Penicillin-binding protein 2a (Domain 2)"/>
    <property type="match status" value="1"/>
</dbReference>
<gene>
    <name evidence="7" type="ORF">DV520_11105</name>
</gene>
<keyword evidence="5" id="KW-0812">Transmembrane</keyword>
<evidence type="ECO:0000256" key="1">
    <source>
        <dbReference type="ARBA" id="ARBA00004370"/>
    </source>
</evidence>
<feature type="domain" description="PASTA" evidence="6">
    <location>
        <begin position="726"/>
        <end position="789"/>
    </location>
</feature>
<dbReference type="PROSITE" id="PS51178">
    <property type="entry name" value="PASTA"/>
    <property type="match status" value="2"/>
</dbReference>
<organism evidence="7 8">
    <name type="scientific">Evtepia gabavorous</name>
    <dbReference type="NCBI Taxonomy" id="2211183"/>
    <lineage>
        <taxon>Bacteria</taxon>
        <taxon>Bacillati</taxon>
        <taxon>Bacillota</taxon>
        <taxon>Clostridia</taxon>
        <taxon>Eubacteriales</taxon>
        <taxon>Evtepia</taxon>
    </lineage>
</organism>
<evidence type="ECO:0000313" key="7">
    <source>
        <dbReference type="EMBL" id="RFT05721.1"/>
    </source>
</evidence>
<dbReference type="GO" id="GO:0008658">
    <property type="term" value="F:penicillin binding"/>
    <property type="evidence" value="ECO:0007669"/>
    <property type="project" value="InterPro"/>
</dbReference>
<evidence type="ECO:0000256" key="3">
    <source>
        <dbReference type="ARBA" id="ARBA00023136"/>
    </source>
</evidence>
<keyword evidence="3 5" id="KW-0472">Membrane</keyword>
<dbReference type="GO" id="GO:0005886">
    <property type="term" value="C:plasma membrane"/>
    <property type="evidence" value="ECO:0007669"/>
    <property type="project" value="TreeGrafter"/>
</dbReference>
<comment type="caution">
    <text evidence="7">The sequence shown here is derived from an EMBL/GenBank/DDBJ whole genome shotgun (WGS) entry which is preliminary data.</text>
</comment>
<dbReference type="Pfam" id="PF03793">
    <property type="entry name" value="PASTA"/>
    <property type="match status" value="2"/>
</dbReference>
<dbReference type="Pfam" id="PF00905">
    <property type="entry name" value="Transpeptidase"/>
    <property type="match status" value="1"/>
</dbReference>
<dbReference type="SMART" id="SM00740">
    <property type="entry name" value="PASTA"/>
    <property type="match status" value="2"/>
</dbReference>
<evidence type="ECO:0000256" key="2">
    <source>
        <dbReference type="ARBA" id="ARBA00007171"/>
    </source>
</evidence>
<name>A0A3E2B198_9FIRM</name>
<dbReference type="SUPFAM" id="SSF56519">
    <property type="entry name" value="Penicillin binding protein dimerisation domain"/>
    <property type="match status" value="1"/>
</dbReference>
<dbReference type="AlphaFoldDB" id="A0A3E2B198"/>
<dbReference type="OrthoDB" id="9804124at2"/>
<dbReference type="EMBL" id="QQRQ01000032">
    <property type="protein sequence ID" value="RFT05721.1"/>
    <property type="molecule type" value="Genomic_DNA"/>
</dbReference>
<evidence type="ECO:0000256" key="5">
    <source>
        <dbReference type="SAM" id="Phobius"/>
    </source>
</evidence>
<dbReference type="CDD" id="cd06577">
    <property type="entry name" value="PASTA_pknB"/>
    <property type="match status" value="1"/>
</dbReference>
<dbReference type="PANTHER" id="PTHR30627">
    <property type="entry name" value="PEPTIDOGLYCAN D,D-TRANSPEPTIDASE"/>
    <property type="match status" value="1"/>
</dbReference>
<feature type="transmembrane region" description="Helical" evidence="5">
    <location>
        <begin position="28"/>
        <end position="49"/>
    </location>
</feature>
<evidence type="ECO:0000313" key="8">
    <source>
        <dbReference type="Proteomes" id="UP000260649"/>
    </source>
</evidence>
<dbReference type="InterPro" id="IPR050515">
    <property type="entry name" value="Beta-lactam/transpept"/>
</dbReference>
<dbReference type="SUPFAM" id="SSF54184">
    <property type="entry name" value="Penicillin-binding protein 2x (pbp-2x), c-terminal domain"/>
    <property type="match status" value="2"/>
</dbReference>
<dbReference type="GO" id="GO:0071555">
    <property type="term" value="P:cell wall organization"/>
    <property type="evidence" value="ECO:0007669"/>
    <property type="project" value="TreeGrafter"/>
</dbReference>